<dbReference type="AlphaFoldDB" id="A0A5B7U1L7"/>
<dbReference type="RefSeq" id="WP_138952168.1">
    <property type="nucleotide sequence ID" value="NZ_CP040749.1"/>
</dbReference>
<dbReference type="EMBL" id="CP040749">
    <property type="protein sequence ID" value="QCX40862.1"/>
    <property type="molecule type" value="Genomic_DNA"/>
</dbReference>
<protein>
    <submittedName>
        <fullName evidence="1">DUF2255 family protein</fullName>
    </submittedName>
</protein>
<reference evidence="1 2" key="1">
    <citation type="submission" date="2019-05" db="EMBL/GenBank/DDBJ databases">
        <title>Algicella ahnfeltiae gen. nov., sp. nov., a novel marine bacterium of the family Flavobacteriaceae isolated from a red alga.</title>
        <authorList>
            <person name="Nedashkovskaya O.I."/>
            <person name="Kukhlevskiy A.D."/>
            <person name="Kim S.-G."/>
            <person name="Zhukova N.V."/>
            <person name="Mikhailov V.V."/>
        </authorList>
    </citation>
    <scope>NUCLEOTIDE SEQUENCE [LARGE SCALE GENOMIC DNA]</scope>
    <source>
        <strain evidence="1 2">10Alg115</strain>
    </source>
</reference>
<gene>
    <name evidence="1" type="ORF">FF125_21340</name>
</gene>
<keyword evidence="2" id="KW-1185">Reference proteome</keyword>
<dbReference type="Pfam" id="PF10012">
    <property type="entry name" value="DUF2255"/>
    <property type="match status" value="1"/>
</dbReference>
<sequence>MSFPKDLYNYLTNNSLIEIKGGLERKTFLSIWMVAVEDRIFARSWNKSNKSWFTEILKTGIGQIKYSDKIISITGKKLNADNDVNSLIDQAYLEKYIQKENINYAEGITQPEYSDYTMEFFYKQI</sequence>
<proteinExistence type="predicted"/>
<evidence type="ECO:0000313" key="2">
    <source>
        <dbReference type="Proteomes" id="UP000306229"/>
    </source>
</evidence>
<organism evidence="1 2">
    <name type="scientific">Aureibaculum algae</name>
    <dbReference type="NCBI Taxonomy" id="2584122"/>
    <lineage>
        <taxon>Bacteria</taxon>
        <taxon>Pseudomonadati</taxon>
        <taxon>Bacteroidota</taxon>
        <taxon>Flavobacteriia</taxon>
        <taxon>Flavobacteriales</taxon>
        <taxon>Flavobacteriaceae</taxon>
        <taxon>Aureibaculum</taxon>
    </lineage>
</organism>
<dbReference type="InterPro" id="IPR016888">
    <property type="entry name" value="UCP028498"/>
</dbReference>
<name>A0A5B7U1L7_9FLAO</name>
<dbReference type="Proteomes" id="UP000306229">
    <property type="component" value="Chromosome"/>
</dbReference>
<dbReference type="OrthoDB" id="980661at2"/>
<dbReference type="KEGG" id="fbe:FF125_21340"/>
<evidence type="ECO:0000313" key="1">
    <source>
        <dbReference type="EMBL" id="QCX40862.1"/>
    </source>
</evidence>
<accession>A0A5B7U1L7</accession>